<evidence type="ECO:0000313" key="3">
    <source>
        <dbReference type="Proteomes" id="UP001187192"/>
    </source>
</evidence>
<dbReference type="AlphaFoldDB" id="A0AA88J5F6"/>
<sequence length="281" mass="30934">MDSRKEAMVNVAKKIVDDINAMSFVNLDDQQLHSLMMMREIARGVVDNRVDKVTKEDLKKTLSSNIDKMVGSCKDVNNILSKIPCKGMDEQQTQSVSRMKEIVSKIVTKRAKLTTNCHREIREPVELVNGADEETVDSKVGIKDIADEEIRRRLFDIEMHTQPTNNDSSSSQNTGMDTQPTNNDFSSSQTTSGAWMGSSVDFEALGIPNPPSWSVKLLDGLGGTKDVQVLKAPIGSVVEGLPLSSYLPEPHKSAFEYLLELIAALKHIISTGETPSGAEKQ</sequence>
<organism evidence="2 3">
    <name type="scientific">Ficus carica</name>
    <name type="common">Common fig</name>
    <dbReference type="NCBI Taxonomy" id="3494"/>
    <lineage>
        <taxon>Eukaryota</taxon>
        <taxon>Viridiplantae</taxon>
        <taxon>Streptophyta</taxon>
        <taxon>Embryophyta</taxon>
        <taxon>Tracheophyta</taxon>
        <taxon>Spermatophyta</taxon>
        <taxon>Magnoliopsida</taxon>
        <taxon>eudicotyledons</taxon>
        <taxon>Gunneridae</taxon>
        <taxon>Pentapetalae</taxon>
        <taxon>rosids</taxon>
        <taxon>fabids</taxon>
        <taxon>Rosales</taxon>
        <taxon>Moraceae</taxon>
        <taxon>Ficeae</taxon>
        <taxon>Ficus</taxon>
    </lineage>
</organism>
<reference evidence="2" key="1">
    <citation type="submission" date="2023-07" db="EMBL/GenBank/DDBJ databases">
        <title>draft genome sequence of fig (Ficus carica).</title>
        <authorList>
            <person name="Takahashi T."/>
            <person name="Nishimura K."/>
        </authorList>
    </citation>
    <scope>NUCLEOTIDE SEQUENCE</scope>
</reference>
<evidence type="ECO:0000256" key="1">
    <source>
        <dbReference type="SAM" id="MobiDB-lite"/>
    </source>
</evidence>
<accession>A0AA88J5F6</accession>
<dbReference type="Proteomes" id="UP001187192">
    <property type="component" value="Unassembled WGS sequence"/>
</dbReference>
<evidence type="ECO:0000313" key="2">
    <source>
        <dbReference type="EMBL" id="GMN65583.1"/>
    </source>
</evidence>
<dbReference type="EMBL" id="BTGU01000246">
    <property type="protein sequence ID" value="GMN65583.1"/>
    <property type="molecule type" value="Genomic_DNA"/>
</dbReference>
<name>A0AA88J5F6_FICCA</name>
<protein>
    <submittedName>
        <fullName evidence="2">Uncharacterized protein</fullName>
    </submittedName>
</protein>
<gene>
    <name evidence="2" type="ORF">TIFTF001_034647</name>
</gene>
<proteinExistence type="predicted"/>
<comment type="caution">
    <text evidence="2">The sequence shown here is derived from an EMBL/GenBank/DDBJ whole genome shotgun (WGS) entry which is preliminary data.</text>
</comment>
<keyword evidence="3" id="KW-1185">Reference proteome</keyword>
<feature type="region of interest" description="Disordered" evidence="1">
    <location>
        <begin position="161"/>
        <end position="192"/>
    </location>
</feature>